<keyword evidence="2" id="KW-0413">Isomerase</keyword>
<dbReference type="AlphaFoldDB" id="A0A081PJE7"/>
<evidence type="ECO:0000313" key="2">
    <source>
        <dbReference type="EMBL" id="KEQ30820.1"/>
    </source>
</evidence>
<name>A0A081PJE7_9SPHI</name>
<dbReference type="Pfam" id="PF01261">
    <property type="entry name" value="AP_endonuc_2"/>
    <property type="match status" value="1"/>
</dbReference>
<dbReference type="eggNOG" id="COG1082">
    <property type="taxonomic scope" value="Bacteria"/>
</dbReference>
<comment type="caution">
    <text evidence="2">The sequence shown here is derived from an EMBL/GenBank/DDBJ whole genome shotgun (WGS) entry which is preliminary data.</text>
</comment>
<sequence length="306" mass="34137">METKNRRGFIRDLSLLSAAAGLSTVLPLDLFAGEKKEFFKISLAQWSLHKTLFAGKLKNIDFPTKAKKEFGIDIVEYVSPFFDKKESDKTYLKDLLDRTKSEGVQNHLIMIDGQGNLGDSDENARTKAVENHYKWVEAAKFLGCKSIRVNAAGKGTEEEVKTAVVDGLGRLAAFGKDHKINIIVENHGGYSSNGKWLSSVMKQVNNTYCGTLPDLGNFRISADQEYDKYLGVQELIPYAKGVSAKTNNFNEQGEDTGIDYHKMFKIIKDAKWSGIVGIEYEGNAISEDEGIRKTKALLDKMLQQYG</sequence>
<dbReference type="EMBL" id="JNFF01000027">
    <property type="protein sequence ID" value="KEQ30820.1"/>
    <property type="molecule type" value="Genomic_DNA"/>
</dbReference>
<protein>
    <submittedName>
        <fullName evidence="2">Xylose isomerase</fullName>
    </submittedName>
</protein>
<dbReference type="Proteomes" id="UP000028007">
    <property type="component" value="Unassembled WGS sequence"/>
</dbReference>
<feature type="domain" description="Xylose isomerase-like TIM barrel" evidence="1">
    <location>
        <begin position="68"/>
        <end position="299"/>
    </location>
</feature>
<dbReference type="SUPFAM" id="SSF51658">
    <property type="entry name" value="Xylose isomerase-like"/>
    <property type="match status" value="1"/>
</dbReference>
<dbReference type="OrthoDB" id="1114629at2"/>
<gene>
    <name evidence="2" type="ORF">N180_18570</name>
</gene>
<proteinExistence type="predicted"/>
<evidence type="ECO:0000259" key="1">
    <source>
        <dbReference type="Pfam" id="PF01261"/>
    </source>
</evidence>
<evidence type="ECO:0000313" key="3">
    <source>
        <dbReference type="Proteomes" id="UP000028007"/>
    </source>
</evidence>
<dbReference type="InterPro" id="IPR036237">
    <property type="entry name" value="Xyl_isomerase-like_sf"/>
</dbReference>
<reference evidence="2 3" key="1">
    <citation type="journal article" date="1992" name="Int. J. Syst. Bacteriol.">
        <title>Sphingobacterium antarcticus sp. nov. a Psychrotrophic Bacterium from the Soils of Schirmacher Oasis, Antarctica.</title>
        <authorList>
            <person name="Shivaji S."/>
            <person name="Ray M.K."/>
            <person name="Rao N.S."/>
            <person name="Saiserr L."/>
            <person name="Jagannadham M.V."/>
            <person name="Kumar G.S."/>
            <person name="Reddy G."/>
            <person name="Bhargava P.M."/>
        </authorList>
    </citation>
    <scope>NUCLEOTIDE SEQUENCE [LARGE SCALE GENOMIC DNA]</scope>
    <source>
        <strain evidence="2 3">4BY</strain>
    </source>
</reference>
<dbReference type="InterPro" id="IPR006311">
    <property type="entry name" value="TAT_signal"/>
</dbReference>
<dbReference type="PANTHER" id="PTHR12110">
    <property type="entry name" value="HYDROXYPYRUVATE ISOMERASE"/>
    <property type="match status" value="1"/>
</dbReference>
<dbReference type="Gene3D" id="3.20.20.150">
    <property type="entry name" value="Divalent-metal-dependent TIM barrel enzymes"/>
    <property type="match status" value="1"/>
</dbReference>
<dbReference type="PANTHER" id="PTHR12110:SF53">
    <property type="entry name" value="BLR5974 PROTEIN"/>
    <property type="match status" value="1"/>
</dbReference>
<dbReference type="InterPro" id="IPR013022">
    <property type="entry name" value="Xyl_isomerase-like_TIM-brl"/>
</dbReference>
<keyword evidence="3" id="KW-1185">Reference proteome</keyword>
<accession>A0A081PJE7</accession>
<dbReference type="PROSITE" id="PS51318">
    <property type="entry name" value="TAT"/>
    <property type="match status" value="1"/>
</dbReference>
<dbReference type="InterPro" id="IPR050312">
    <property type="entry name" value="IolE/XylAMocC-like"/>
</dbReference>
<dbReference type="RefSeq" id="WP_037439001.1">
    <property type="nucleotide sequence ID" value="NZ_JNFF01000027.1"/>
</dbReference>
<organism evidence="2 3">
    <name type="scientific">Pedobacter antarcticus 4BY</name>
    <dbReference type="NCBI Taxonomy" id="1358423"/>
    <lineage>
        <taxon>Bacteria</taxon>
        <taxon>Pseudomonadati</taxon>
        <taxon>Bacteroidota</taxon>
        <taxon>Sphingobacteriia</taxon>
        <taxon>Sphingobacteriales</taxon>
        <taxon>Sphingobacteriaceae</taxon>
        <taxon>Pedobacter</taxon>
    </lineage>
</organism>
<dbReference type="GO" id="GO:0016853">
    <property type="term" value="F:isomerase activity"/>
    <property type="evidence" value="ECO:0007669"/>
    <property type="project" value="UniProtKB-KW"/>
</dbReference>